<name>A0A2T0UA81_9MICO</name>
<reference evidence="3 4" key="1">
    <citation type="submission" date="2018-03" db="EMBL/GenBank/DDBJ databases">
        <title>Genomic Encyclopedia of Archaeal and Bacterial Type Strains, Phase II (KMG-II): from individual species to whole genera.</title>
        <authorList>
            <person name="Goeker M."/>
        </authorList>
    </citation>
    <scope>NUCLEOTIDE SEQUENCE [LARGE SCALE GENOMIC DNA]</scope>
    <source>
        <strain evidence="3 4">ATCC BAA-1496</strain>
    </source>
</reference>
<keyword evidence="4" id="KW-1185">Reference proteome</keyword>
<gene>
    <name evidence="3" type="ORF">BCF74_12317</name>
</gene>
<dbReference type="CDD" id="cd00085">
    <property type="entry name" value="HNHc"/>
    <property type="match status" value="1"/>
</dbReference>
<evidence type="ECO:0000256" key="1">
    <source>
        <dbReference type="SAM" id="MobiDB-lite"/>
    </source>
</evidence>
<dbReference type="AlphaFoldDB" id="A0A2T0UA81"/>
<evidence type="ECO:0000313" key="3">
    <source>
        <dbReference type="EMBL" id="PRY54843.1"/>
    </source>
</evidence>
<dbReference type="InterPro" id="IPR003615">
    <property type="entry name" value="HNH_nuc"/>
</dbReference>
<dbReference type="SMART" id="SM00507">
    <property type="entry name" value="HNHc"/>
    <property type="match status" value="1"/>
</dbReference>
<sequence length="398" mass="42681">MDGAAACERARRPVASALDAGDISADHAKVILRALGDLPADVTDAERHTCECELVRLAGGRSPAQLRKAARRVIEVLKRDRAAVDGAENEIVAATEADARRRSAFWIKDNHDGTMTGQFTVPWLEGATLKKIIDSMTAPRRSSRSSTVRATEAGPDRGSVETGPVVGAREAGPGRGSREAGPDGDFVASMPGDAAAGCVPGDVMASAASVSRAEPEDWKDTQLDWQHRRGGAFADLLRRIPTDHLHPKTAATVLVSVDLETLTGEVQQVAETDVGDVVSAGEVRRLACESGIIPAVLGGESLPLDLGRQRRFHSEAQRMALSLLYDSCVAEGCDRPFAWGEIHHLTAWRDGGETRVDDGVPLCGTHHHWVDDPACSHEVVRDDAGRVTIRFRRRPKAA</sequence>
<dbReference type="Pfam" id="PF02720">
    <property type="entry name" value="DUF222"/>
    <property type="match status" value="2"/>
</dbReference>
<dbReference type="Proteomes" id="UP000237822">
    <property type="component" value="Unassembled WGS sequence"/>
</dbReference>
<evidence type="ECO:0000259" key="2">
    <source>
        <dbReference type="SMART" id="SM00507"/>
    </source>
</evidence>
<feature type="region of interest" description="Disordered" evidence="1">
    <location>
        <begin position="135"/>
        <end position="184"/>
    </location>
</feature>
<protein>
    <submittedName>
        <fullName evidence="3">Uncharacterized protein DUF222</fullName>
    </submittedName>
</protein>
<organism evidence="3 4">
    <name type="scientific">Knoellia remsis</name>
    <dbReference type="NCBI Taxonomy" id="407159"/>
    <lineage>
        <taxon>Bacteria</taxon>
        <taxon>Bacillati</taxon>
        <taxon>Actinomycetota</taxon>
        <taxon>Actinomycetes</taxon>
        <taxon>Micrococcales</taxon>
        <taxon>Intrasporangiaceae</taxon>
        <taxon>Knoellia</taxon>
    </lineage>
</organism>
<dbReference type="InterPro" id="IPR003870">
    <property type="entry name" value="DUF222"/>
</dbReference>
<evidence type="ECO:0000313" key="4">
    <source>
        <dbReference type="Proteomes" id="UP000237822"/>
    </source>
</evidence>
<comment type="caution">
    <text evidence="3">The sequence shown here is derived from an EMBL/GenBank/DDBJ whole genome shotgun (WGS) entry which is preliminary data.</text>
</comment>
<accession>A0A2T0UA81</accession>
<feature type="domain" description="HNH nuclease" evidence="2">
    <location>
        <begin position="317"/>
        <end position="368"/>
    </location>
</feature>
<proteinExistence type="predicted"/>
<dbReference type="EMBL" id="PVTI01000023">
    <property type="protein sequence ID" value="PRY54843.1"/>
    <property type="molecule type" value="Genomic_DNA"/>
</dbReference>